<dbReference type="InterPro" id="IPR002123">
    <property type="entry name" value="Plipid/glycerol_acylTrfase"/>
</dbReference>
<proteinExistence type="predicted"/>
<dbReference type="PANTHER" id="PTHR10434:SF40">
    <property type="entry name" value="1-ACYL-SN-GLYCEROL-3-PHOSPHATE ACYLTRANSFERASE"/>
    <property type="match status" value="1"/>
</dbReference>
<name>A0A2J0L3Z7_9BACT</name>
<keyword evidence="2 5" id="KW-0808">Transferase</keyword>
<evidence type="ECO:0000256" key="2">
    <source>
        <dbReference type="ARBA" id="ARBA00022679"/>
    </source>
</evidence>
<dbReference type="EMBL" id="PEWV01000025">
    <property type="protein sequence ID" value="PIU41996.1"/>
    <property type="molecule type" value="Genomic_DNA"/>
</dbReference>
<evidence type="ECO:0000256" key="1">
    <source>
        <dbReference type="ARBA" id="ARBA00005189"/>
    </source>
</evidence>
<feature type="domain" description="Phospholipid/glycerol acyltransferase" evidence="4">
    <location>
        <begin position="47"/>
        <end position="159"/>
    </location>
</feature>
<comment type="caution">
    <text evidence="5">The sequence shown here is derived from an EMBL/GenBank/DDBJ whole genome shotgun (WGS) entry which is preliminary data.</text>
</comment>
<reference evidence="5 6" key="1">
    <citation type="submission" date="2017-09" db="EMBL/GenBank/DDBJ databases">
        <title>Depth-based differentiation of microbial function through sediment-hosted aquifers and enrichment of novel symbionts in the deep terrestrial subsurface.</title>
        <authorList>
            <person name="Probst A.J."/>
            <person name="Ladd B."/>
            <person name="Jarett J.K."/>
            <person name="Geller-Mcgrath D.E."/>
            <person name="Sieber C.M."/>
            <person name="Emerson J.B."/>
            <person name="Anantharaman K."/>
            <person name="Thomas B.C."/>
            <person name="Malmstrom R."/>
            <person name="Stieglmeier M."/>
            <person name="Klingl A."/>
            <person name="Woyke T."/>
            <person name="Ryan C.M."/>
            <person name="Banfield J.F."/>
        </authorList>
    </citation>
    <scope>NUCLEOTIDE SEQUENCE [LARGE SCALE GENOMIC DNA]</scope>
    <source>
        <strain evidence="5">CG07_land_8_20_14_0_80_42_15</strain>
    </source>
</reference>
<dbReference type="Proteomes" id="UP000230052">
    <property type="component" value="Unassembled WGS sequence"/>
</dbReference>
<dbReference type="AlphaFoldDB" id="A0A2J0L3Z7"/>
<evidence type="ECO:0000313" key="5">
    <source>
        <dbReference type="EMBL" id="PIU41996.1"/>
    </source>
</evidence>
<dbReference type="CDD" id="cd07989">
    <property type="entry name" value="LPLAT_AGPAT-like"/>
    <property type="match status" value="1"/>
</dbReference>
<accession>A0A2J0L3Z7</accession>
<dbReference type="PANTHER" id="PTHR10434">
    <property type="entry name" value="1-ACYL-SN-GLYCEROL-3-PHOSPHATE ACYLTRANSFERASE"/>
    <property type="match status" value="1"/>
</dbReference>
<sequence>MYNKQQKKSMPSHLIYRELRLLLLVALVTFFRFRIKGKHNIPKKGSFIVAGNHTSYLDPIAVGVSMPMVVHFIAKEELVGPGLFGSVMSKIGMVPVKRGSQDVGVIKESLKYLRQGQVVGIFPEGGRVETPGFGEPRLGIGMLAAHSKVPVLPMYVKGTENLLSKRKKFGIPERIEARIGEPLEFKEDKNVHHKKDMYKEFSDKVMKSIANLKSAYEIGY</sequence>
<dbReference type="GO" id="GO:0006654">
    <property type="term" value="P:phosphatidic acid biosynthetic process"/>
    <property type="evidence" value="ECO:0007669"/>
    <property type="project" value="TreeGrafter"/>
</dbReference>
<dbReference type="GO" id="GO:0003841">
    <property type="term" value="F:1-acylglycerol-3-phosphate O-acyltransferase activity"/>
    <property type="evidence" value="ECO:0007669"/>
    <property type="project" value="TreeGrafter"/>
</dbReference>
<comment type="pathway">
    <text evidence="1">Lipid metabolism.</text>
</comment>
<evidence type="ECO:0000259" key="4">
    <source>
        <dbReference type="SMART" id="SM00563"/>
    </source>
</evidence>
<gene>
    <name evidence="5" type="ORF">COS99_02705</name>
</gene>
<keyword evidence="3 5" id="KW-0012">Acyltransferase</keyword>
<protein>
    <submittedName>
        <fullName evidence="5">1-acyl-sn-glycerol-3-phosphate acyltransferase</fullName>
    </submittedName>
</protein>
<evidence type="ECO:0000256" key="3">
    <source>
        <dbReference type="ARBA" id="ARBA00023315"/>
    </source>
</evidence>
<dbReference type="Pfam" id="PF01553">
    <property type="entry name" value="Acyltransferase"/>
    <property type="match status" value="1"/>
</dbReference>
<dbReference type="SMART" id="SM00563">
    <property type="entry name" value="PlsC"/>
    <property type="match status" value="1"/>
</dbReference>
<organism evidence="5 6">
    <name type="scientific">Candidatus Aquitaenariimonas noxiae</name>
    <dbReference type="NCBI Taxonomy" id="1974741"/>
    <lineage>
        <taxon>Bacteria</taxon>
        <taxon>Pseudomonadati</taxon>
        <taxon>Candidatus Omnitrophota</taxon>
        <taxon>Candidatus Aquitaenariimonas</taxon>
    </lineage>
</organism>
<evidence type="ECO:0000313" key="6">
    <source>
        <dbReference type="Proteomes" id="UP000230052"/>
    </source>
</evidence>
<dbReference type="SUPFAM" id="SSF69593">
    <property type="entry name" value="Glycerol-3-phosphate (1)-acyltransferase"/>
    <property type="match status" value="1"/>
</dbReference>